<protein>
    <submittedName>
        <fullName evidence="5">Polysaccharide biosynthesis/export protein</fullName>
    </submittedName>
</protein>
<dbReference type="GO" id="GO:0015159">
    <property type="term" value="F:polysaccharide transmembrane transporter activity"/>
    <property type="evidence" value="ECO:0007669"/>
    <property type="project" value="InterPro"/>
</dbReference>
<dbReference type="InterPro" id="IPR003715">
    <property type="entry name" value="Poly_export_N"/>
</dbReference>
<evidence type="ECO:0000259" key="4">
    <source>
        <dbReference type="Pfam" id="PF10531"/>
    </source>
</evidence>
<dbReference type="EMBL" id="DS989843">
    <property type="protein sequence ID" value="EDX77590.1"/>
    <property type="molecule type" value="Genomic_DNA"/>
</dbReference>
<dbReference type="PANTHER" id="PTHR33619:SF3">
    <property type="entry name" value="POLYSACCHARIDE EXPORT PROTEIN GFCE-RELATED"/>
    <property type="match status" value="1"/>
</dbReference>
<feature type="region of interest" description="Disordered" evidence="2">
    <location>
        <begin position="41"/>
        <end position="62"/>
    </location>
</feature>
<dbReference type="Gene3D" id="3.10.560.10">
    <property type="entry name" value="Outer membrane lipoprotein wza domain like"/>
    <property type="match status" value="2"/>
</dbReference>
<dbReference type="eggNOG" id="COG1596">
    <property type="taxonomic scope" value="Bacteria"/>
</dbReference>
<evidence type="ECO:0000259" key="3">
    <source>
        <dbReference type="Pfam" id="PF02563"/>
    </source>
</evidence>
<dbReference type="Pfam" id="PF10531">
    <property type="entry name" value="SLBB"/>
    <property type="match status" value="1"/>
</dbReference>
<reference evidence="5 6" key="1">
    <citation type="submission" date="2008-07" db="EMBL/GenBank/DDBJ databases">
        <authorList>
            <person name="Tandeau de Marsac N."/>
            <person name="Ferriera S."/>
            <person name="Johnson J."/>
            <person name="Kravitz S."/>
            <person name="Beeson K."/>
            <person name="Sutton G."/>
            <person name="Rogers Y.-H."/>
            <person name="Friedman R."/>
            <person name="Frazier M."/>
            <person name="Venter J.C."/>
        </authorList>
    </citation>
    <scope>NUCLEOTIDE SEQUENCE [LARGE SCALE GENOMIC DNA]</scope>
    <source>
        <strain evidence="5 6">PCC 7420</strain>
    </source>
</reference>
<keyword evidence="1" id="KW-0732">Signal</keyword>
<dbReference type="InterPro" id="IPR049712">
    <property type="entry name" value="Poly_export"/>
</dbReference>
<keyword evidence="6" id="KW-1185">Reference proteome</keyword>
<feature type="domain" description="Soluble ligand binding" evidence="4">
    <location>
        <begin position="177"/>
        <end position="223"/>
    </location>
</feature>
<accession>B4VKF0</accession>
<dbReference type="PANTHER" id="PTHR33619">
    <property type="entry name" value="POLYSACCHARIDE EXPORT PROTEIN GFCE-RELATED"/>
    <property type="match status" value="1"/>
</dbReference>
<dbReference type="AlphaFoldDB" id="B4VKF0"/>
<sequence>MEGIILTKVNWYAVGTLIAIGWLGQINSIAWATSQRITEPSVSTAKREQAQLPTLPPPQDINSPTEGVNINVPDPFAPPPPLGYPEESPQRVPDNQFNEYVLGIGDSIAVTVERYPDLNFSGTIDLQGNILVPLVGKINVLGLTPDQVEDRLATAFSEFVVDPDVTVVLAGLRSATVTIAGEVTRPGYYSLAPGSQLTAALQAAGGTTNLADLRTVIVRRRSPANNSIIEQQIDLFTPLQNATSLPDVRLRDGDSVVVLELETGTTTDYDRSLASRSTLATPQITLRVLSYPNGRIGNLNLPNGSNFIDALTSLAPSLDDADLGKIALMRFDPEQGKVVTQEIDGKAVLMGDLAQNVPLQNEDVIVVGRSLIAKVNYALRLVTRPFSDFLGFRNFFENVGNVFGSGNNN</sequence>
<dbReference type="STRING" id="118168.MC7420_2914"/>
<name>B4VKF0_9CYAN</name>
<evidence type="ECO:0000256" key="2">
    <source>
        <dbReference type="SAM" id="MobiDB-lite"/>
    </source>
</evidence>
<dbReference type="HOGENOM" id="CLU_602462_0_0_3"/>
<evidence type="ECO:0000256" key="1">
    <source>
        <dbReference type="ARBA" id="ARBA00022729"/>
    </source>
</evidence>
<feature type="domain" description="Polysaccharide export protein N-terminal" evidence="3">
    <location>
        <begin position="98"/>
        <end position="169"/>
    </location>
</feature>
<gene>
    <name evidence="5" type="ORF">MC7420_2914</name>
</gene>
<dbReference type="InterPro" id="IPR019554">
    <property type="entry name" value="Soluble_ligand-bd"/>
</dbReference>
<evidence type="ECO:0000313" key="5">
    <source>
        <dbReference type="EMBL" id="EDX77590.1"/>
    </source>
</evidence>
<organism evidence="5 6">
    <name type="scientific">Coleofasciculus chthonoplastes PCC 7420</name>
    <dbReference type="NCBI Taxonomy" id="118168"/>
    <lineage>
        <taxon>Bacteria</taxon>
        <taxon>Bacillati</taxon>
        <taxon>Cyanobacteriota</taxon>
        <taxon>Cyanophyceae</taxon>
        <taxon>Coleofasciculales</taxon>
        <taxon>Coleofasciculaceae</taxon>
        <taxon>Coleofasciculus</taxon>
    </lineage>
</organism>
<dbReference type="Pfam" id="PF02563">
    <property type="entry name" value="Poly_export"/>
    <property type="match status" value="1"/>
</dbReference>
<dbReference type="Proteomes" id="UP000003835">
    <property type="component" value="Unassembled WGS sequence"/>
</dbReference>
<evidence type="ECO:0000313" key="6">
    <source>
        <dbReference type="Proteomes" id="UP000003835"/>
    </source>
</evidence>
<proteinExistence type="predicted"/>